<evidence type="ECO:0000256" key="5">
    <source>
        <dbReference type="ARBA" id="ARBA00022782"/>
    </source>
</evidence>
<dbReference type="GO" id="GO:0030425">
    <property type="term" value="C:dendrite"/>
    <property type="evidence" value="ECO:0007669"/>
    <property type="project" value="TreeGrafter"/>
</dbReference>
<feature type="compositionally biased region" description="Pro residues" evidence="17">
    <location>
        <begin position="661"/>
        <end position="676"/>
    </location>
</feature>
<keyword evidence="5" id="KW-0221">Differentiation</keyword>
<dbReference type="Pfam" id="PF00595">
    <property type="entry name" value="PDZ"/>
    <property type="match status" value="1"/>
</dbReference>
<evidence type="ECO:0000256" key="15">
    <source>
        <dbReference type="ARBA" id="ARBA00082439"/>
    </source>
</evidence>
<keyword evidence="6" id="KW-0524">Neurogenesis</keyword>
<protein>
    <recommendedName>
        <fullName evidence="12">Neurabin-1</fullName>
    </recommendedName>
    <alternativeName>
        <fullName evidence="14">Neurabin-I</fullName>
    </alternativeName>
    <alternativeName>
        <fullName evidence="13">Neural tissue-specific F-actin-binding protein I</fullName>
    </alternativeName>
    <alternativeName>
        <fullName evidence="15">Protein phosphatase 1 regulatory subunit 9A</fullName>
    </alternativeName>
</protein>
<dbReference type="SMART" id="SM00454">
    <property type="entry name" value="SAM"/>
    <property type="match status" value="1"/>
</dbReference>
<feature type="compositionally biased region" description="Basic and acidic residues" evidence="17">
    <location>
        <begin position="969"/>
        <end position="1017"/>
    </location>
</feature>
<dbReference type="GO" id="GO:0007015">
    <property type="term" value="P:actin filament organization"/>
    <property type="evidence" value="ECO:0007669"/>
    <property type="project" value="TreeGrafter"/>
</dbReference>
<feature type="compositionally biased region" description="Basic and acidic residues" evidence="17">
    <location>
        <begin position="603"/>
        <end position="625"/>
    </location>
</feature>
<accession>A0A8W8KQD3</accession>
<dbReference type="PANTHER" id="PTHR16154:SF6">
    <property type="entry name" value="SPINOPHILIN, ISOFORM J"/>
    <property type="match status" value="1"/>
</dbReference>
<proteinExistence type="predicted"/>
<evidence type="ECO:0000256" key="3">
    <source>
        <dbReference type="ARBA" id="ARBA00022490"/>
    </source>
</evidence>
<feature type="compositionally biased region" description="Basic and acidic residues" evidence="17">
    <location>
        <begin position="342"/>
        <end position="361"/>
    </location>
</feature>
<dbReference type="Pfam" id="PF07647">
    <property type="entry name" value="SAM_2"/>
    <property type="match status" value="1"/>
</dbReference>
<feature type="region of interest" description="Disordered" evidence="17">
    <location>
        <begin position="149"/>
        <end position="224"/>
    </location>
</feature>
<dbReference type="Pfam" id="PF17817">
    <property type="entry name" value="PDZ_5"/>
    <property type="match status" value="1"/>
</dbReference>
<dbReference type="Gene3D" id="2.30.42.10">
    <property type="match status" value="1"/>
</dbReference>
<feature type="compositionally biased region" description="Basic and acidic residues" evidence="17">
    <location>
        <begin position="73"/>
        <end position="89"/>
    </location>
</feature>
<dbReference type="EnsemblMetazoa" id="G24157.2">
    <property type="protein sequence ID" value="G24157.2:cds"/>
    <property type="gene ID" value="G24157"/>
</dbReference>
<dbReference type="CDD" id="cd06790">
    <property type="entry name" value="PDZ_neurabin-like"/>
    <property type="match status" value="1"/>
</dbReference>
<dbReference type="InterPro" id="IPR040645">
    <property type="entry name" value="Neurabin-1/2_PDZ"/>
</dbReference>
<keyword evidence="3" id="KW-0963">Cytoplasm</keyword>
<keyword evidence="9" id="KW-0009">Actin-binding</keyword>
<evidence type="ECO:0000256" key="14">
    <source>
        <dbReference type="ARBA" id="ARBA00077125"/>
    </source>
</evidence>
<evidence type="ECO:0000256" key="17">
    <source>
        <dbReference type="SAM" id="MobiDB-lite"/>
    </source>
</evidence>
<feature type="compositionally biased region" description="Polar residues" evidence="17">
    <location>
        <begin position="112"/>
        <end position="127"/>
    </location>
</feature>
<feature type="region of interest" description="Disordered" evidence="17">
    <location>
        <begin position="1"/>
        <end position="134"/>
    </location>
</feature>
<dbReference type="GO" id="GO:0005737">
    <property type="term" value="C:cytoplasm"/>
    <property type="evidence" value="ECO:0007669"/>
    <property type="project" value="TreeGrafter"/>
</dbReference>
<dbReference type="InterPro" id="IPR043446">
    <property type="entry name" value="Neurabin-like"/>
</dbReference>
<dbReference type="SUPFAM" id="SSF47769">
    <property type="entry name" value="SAM/Pointed domain"/>
    <property type="match status" value="1"/>
</dbReference>
<evidence type="ECO:0000256" key="16">
    <source>
        <dbReference type="SAM" id="Coils"/>
    </source>
</evidence>
<keyword evidence="2" id="KW-0217">Developmental protein</keyword>
<dbReference type="FunFam" id="1.10.150.50:FF:000008">
    <property type="entry name" value="Neurabin-1 isoform 1-like protein"/>
    <property type="match status" value="1"/>
</dbReference>
<feature type="domain" description="PDZ" evidence="19">
    <location>
        <begin position="865"/>
        <end position="953"/>
    </location>
</feature>
<evidence type="ECO:0000256" key="11">
    <source>
        <dbReference type="ARBA" id="ARBA00034103"/>
    </source>
</evidence>
<evidence type="ECO:0000256" key="10">
    <source>
        <dbReference type="ARBA" id="ARBA00023212"/>
    </source>
</evidence>
<feature type="compositionally biased region" description="Low complexity" evidence="17">
    <location>
        <begin position="1102"/>
        <end position="1111"/>
    </location>
</feature>
<dbReference type="PROSITE" id="PS50105">
    <property type="entry name" value="SAM_DOMAIN"/>
    <property type="match status" value="1"/>
</dbReference>
<feature type="compositionally biased region" description="Polar residues" evidence="17">
    <location>
        <begin position="525"/>
        <end position="534"/>
    </location>
</feature>
<feature type="region of interest" description="Disordered" evidence="17">
    <location>
        <begin position="969"/>
        <end position="1111"/>
    </location>
</feature>
<keyword evidence="10" id="KW-0206">Cytoskeleton</keyword>
<name>A0A8W8KQD3_MAGGI</name>
<feature type="compositionally biased region" description="Pro residues" evidence="17">
    <location>
        <begin position="509"/>
        <end position="521"/>
    </location>
</feature>
<dbReference type="InterPro" id="IPR001478">
    <property type="entry name" value="PDZ"/>
</dbReference>
<dbReference type="Gene3D" id="1.10.150.50">
    <property type="entry name" value="Transcription Factor, Ets-1"/>
    <property type="match status" value="1"/>
</dbReference>
<dbReference type="PROSITE" id="PS50106">
    <property type="entry name" value="PDZ"/>
    <property type="match status" value="1"/>
</dbReference>
<feature type="compositionally biased region" description="Low complexity" evidence="17">
    <location>
        <begin position="167"/>
        <end position="190"/>
    </location>
</feature>
<feature type="compositionally biased region" description="Low complexity" evidence="17">
    <location>
        <begin position="30"/>
        <end position="54"/>
    </location>
</feature>
<feature type="region of interest" description="Disordered" evidence="17">
    <location>
        <begin position="245"/>
        <end position="388"/>
    </location>
</feature>
<feature type="compositionally biased region" description="Acidic residues" evidence="17">
    <location>
        <begin position="1018"/>
        <end position="1049"/>
    </location>
</feature>
<feature type="coiled-coil region" evidence="16">
    <location>
        <begin position="1121"/>
        <end position="1271"/>
    </location>
</feature>
<feature type="compositionally biased region" description="Basic and acidic residues" evidence="17">
    <location>
        <begin position="447"/>
        <end position="457"/>
    </location>
</feature>
<feature type="compositionally biased region" description="Polar residues" evidence="17">
    <location>
        <begin position="734"/>
        <end position="749"/>
    </location>
</feature>
<dbReference type="GO" id="GO:0015629">
    <property type="term" value="C:actin cytoskeleton"/>
    <property type="evidence" value="ECO:0007669"/>
    <property type="project" value="TreeGrafter"/>
</dbReference>
<dbReference type="InterPro" id="IPR001660">
    <property type="entry name" value="SAM"/>
</dbReference>
<feature type="region of interest" description="Disordered" evidence="17">
    <location>
        <begin position="1694"/>
        <end position="1718"/>
    </location>
</feature>
<evidence type="ECO:0000256" key="6">
    <source>
        <dbReference type="ARBA" id="ARBA00022902"/>
    </source>
</evidence>
<dbReference type="CDD" id="cd09512">
    <property type="entry name" value="SAM_Neurabin-like"/>
    <property type="match status" value="1"/>
</dbReference>
<dbReference type="GO" id="GO:0031175">
    <property type="term" value="P:neuron projection development"/>
    <property type="evidence" value="ECO:0007669"/>
    <property type="project" value="TreeGrafter"/>
</dbReference>
<evidence type="ECO:0000256" key="9">
    <source>
        <dbReference type="ARBA" id="ARBA00023203"/>
    </source>
</evidence>
<keyword evidence="4" id="KW-0597">Phosphoprotein</keyword>
<keyword evidence="21" id="KW-1185">Reference proteome</keyword>
<feature type="domain" description="SAM" evidence="18">
    <location>
        <begin position="1628"/>
        <end position="1691"/>
    </location>
</feature>
<feature type="compositionally biased region" description="Basic and acidic residues" evidence="17">
    <location>
        <begin position="372"/>
        <end position="388"/>
    </location>
</feature>
<reference evidence="20" key="1">
    <citation type="submission" date="2022-08" db="UniProtKB">
        <authorList>
            <consortium name="EnsemblMetazoa"/>
        </authorList>
    </citation>
    <scope>IDENTIFICATION</scope>
    <source>
        <strain evidence="20">05x7-T-G4-1.051#20</strain>
    </source>
</reference>
<dbReference type="FunFam" id="2.30.42.10:FF:000010">
    <property type="entry name" value="Neurabin-1 isoform 1"/>
    <property type="match status" value="1"/>
</dbReference>
<feature type="compositionally biased region" description="Polar residues" evidence="17">
    <location>
        <begin position="704"/>
        <end position="726"/>
    </location>
</feature>
<dbReference type="GO" id="GO:0051015">
    <property type="term" value="F:actin filament binding"/>
    <property type="evidence" value="ECO:0007669"/>
    <property type="project" value="TreeGrafter"/>
</dbReference>
<dbReference type="PANTHER" id="PTHR16154">
    <property type="entry name" value="NEURABIN"/>
    <property type="match status" value="1"/>
</dbReference>
<evidence type="ECO:0000256" key="13">
    <source>
        <dbReference type="ARBA" id="ARBA00076637"/>
    </source>
</evidence>
<evidence type="ECO:0000313" key="20">
    <source>
        <dbReference type="EnsemblMetazoa" id="G24157.2:cds"/>
    </source>
</evidence>
<evidence type="ECO:0000256" key="7">
    <source>
        <dbReference type="ARBA" id="ARBA00023018"/>
    </source>
</evidence>
<feature type="region of interest" description="Disordered" evidence="17">
    <location>
        <begin position="1347"/>
        <end position="1503"/>
    </location>
</feature>
<evidence type="ECO:0000313" key="21">
    <source>
        <dbReference type="Proteomes" id="UP000005408"/>
    </source>
</evidence>
<evidence type="ECO:0000259" key="18">
    <source>
        <dbReference type="PROSITE" id="PS50105"/>
    </source>
</evidence>
<keyword evidence="7" id="KW-0770">Synapse</keyword>
<dbReference type="SMART" id="SM00228">
    <property type="entry name" value="PDZ"/>
    <property type="match status" value="1"/>
</dbReference>
<feature type="compositionally biased region" description="Pro residues" evidence="17">
    <location>
        <begin position="1426"/>
        <end position="1437"/>
    </location>
</feature>
<comment type="subcellular location">
    <subcellularLocation>
        <location evidence="1">Cytoplasm</location>
        <location evidence="1">Cytoskeleton</location>
    </subcellularLocation>
    <subcellularLocation>
        <location evidence="11">Synapse</location>
    </subcellularLocation>
</comment>
<sequence length="1718" mass="191048">MTSYRSPRAEILAGSRVRSGSILSDEGSQKDSPSSSRTSSVNSSSSSSNMEGYSTADSALRGRLNVYGSKVSKMKERFQQESRKPEEPRSLSAGRVSESDHSPEIKRKKTSEMQSSGSLQGENSQPSLHDAANHVQRFMYTRALFARMEEKNRPPVEPVQLTKPRKLSPSPAGPLSPALSPDHSKSSSSKDNNWPIPDKSSKEEPGHEVAATGVKSRIEPKSSYSAFSNMAGGLLWKRRQYESRANPDYGKKDDSGRQNGETLNVLSRGYDRNMDSRKIMSEENLLSSSSKQELNETSTRRSRSDSLETANTSEHSSYEGDKRPVTLPRNYKPSESVVMRQKKFDNDTRTDSAKRLSKEEIQAAINKADSYLTHKKDSNNDFQSKRRSWELREQMSDISEGSLYGWTKSKNQRLSRSTDCLDNRTNEPSARHSDSERGRSSKSADPVTRDRSLDLGDRVPGLTSPSRQIPGVKPPIPSKPSVLLTDGSGSDSSTGASTGRRQSPVPKRTAPPPPNKAPPSLPRTTPASLSSSSDNVRDLKNQKSEPDKPSPVSESFEMISANETNLDPQSVNDISVPHVSDTDGERPYQNVARSKSGLLESTSQHKSEREQRTLLPKDSDQEIVPKEAMVAESAQSPSSVISSKGVDSESDLYEPVIPKCHLPPPPPYPNPPPPPYQSHVSPPNSSPLPSMVDQIPASHHYENVKSSTYANDENSQEVRNGETTPPVQKRTAEGLTNNSDKYTKTSSRSGAYVDPKTEIPPREAGDGHEEPDTVHSDSHAEFHEYVSVAHEFIEIEGLDSTDESSDEEPVSHKKATRVKFSRAPIKLFHTFSTDDYDRRNEDVDPVAASAEYELEKRVEKMDVFPVDLLKGPEGLGLSIIGMGVGADAGLEKLGIFIKTLTEGGAAQRDKRIQVNDQIIEVDGKSLVGVTQAYAASVLRNTSGKVQFMIGREKDPSRSEVARLIQQSLEQDRKREEMKKMEQQRLHRQLEEQFHPRDEIMEHDHMRRMSETETGRELDETDEEDEEEDEDQGVDDDKDIDESENADDDNQNSQSEQENLAMDTLETAAGDSTPVLLPPDLEGESPTESPDEKPPMEVFDLQESSSESISPDMESHALFIKLKEAQYKNAVHEAELAKVKARVILLESAENQKKETDKKCEQMAHRLREMEKKLESNRKEINHYQDLLEGSQGQYIALERKMKVEFSGLEKKYHKAKKLIKDYQQREKDFIQERESLLQQQAEKDQQYDDLVRSLKDRIFELEKELGEVQRVAGLPVNVPSSHHPLPSPPLQPKLVQKVEASPLNESISSFVIIRDSVDKSYVSLFTENGLEDDDSSVDSFRGAVPQTSLLDTSANRDKGQLVSSANRNRRPPTKRNIKPGAEGEPVEEEANESGLETWIKHDSDSTVKKSDAKKRKAQQKNLLQPPNIPPPPPPPQGPDSDSVSDQSHSRQDSENDDSSSTVSQTSYDPSQPMFKNMHSEIPDSVPEMVETPSIGSTGKSKGLGLSKLLKFGKTGGSADNSGVVLLSNRSLNKDHVTSGDEGGITLISKRPLDMSTDSLDVRSPSPNSVPGASTTSEISSSYMVQEYDDEDGKKTFFSLNITGTPANDEKPSSRRPVNQFQSGSITEWSVENVAHWLMILELEKYIPLFAEKNITGPQLIQLDGTKLKTMGIANGKDRDLLKKKIKEIKTGVEKEKKIQEKERKAKEKEQKKQLLKKK</sequence>
<evidence type="ECO:0000256" key="1">
    <source>
        <dbReference type="ARBA" id="ARBA00004245"/>
    </source>
</evidence>
<keyword evidence="8 16" id="KW-0175">Coiled coil</keyword>
<evidence type="ECO:0000256" key="2">
    <source>
        <dbReference type="ARBA" id="ARBA00022473"/>
    </source>
</evidence>
<dbReference type="InterPro" id="IPR013761">
    <property type="entry name" value="SAM/pointed_sf"/>
</dbReference>
<feature type="compositionally biased region" description="Basic and acidic residues" evidence="17">
    <location>
        <begin position="419"/>
        <end position="439"/>
    </location>
</feature>
<evidence type="ECO:0000256" key="12">
    <source>
        <dbReference type="ARBA" id="ARBA00067399"/>
    </source>
</evidence>
<feature type="compositionally biased region" description="Polar residues" evidence="17">
    <location>
        <begin position="284"/>
        <end position="297"/>
    </location>
</feature>
<organism evidence="20 21">
    <name type="scientific">Magallana gigas</name>
    <name type="common">Pacific oyster</name>
    <name type="synonym">Crassostrea gigas</name>
    <dbReference type="NCBI Taxonomy" id="29159"/>
    <lineage>
        <taxon>Eukaryota</taxon>
        <taxon>Metazoa</taxon>
        <taxon>Spiralia</taxon>
        <taxon>Lophotrochozoa</taxon>
        <taxon>Mollusca</taxon>
        <taxon>Bivalvia</taxon>
        <taxon>Autobranchia</taxon>
        <taxon>Pteriomorphia</taxon>
        <taxon>Ostreida</taxon>
        <taxon>Ostreoidea</taxon>
        <taxon>Ostreidae</taxon>
        <taxon>Magallana</taxon>
    </lineage>
</organism>
<feature type="compositionally biased region" description="Basic and acidic residues" evidence="17">
    <location>
        <begin position="535"/>
        <end position="548"/>
    </location>
</feature>
<feature type="region of interest" description="Disordered" evidence="17">
    <location>
        <begin position="1555"/>
        <end position="1576"/>
    </location>
</feature>
<feature type="compositionally biased region" description="Basic residues" evidence="17">
    <location>
        <begin position="1367"/>
        <end position="1377"/>
    </location>
</feature>
<dbReference type="SUPFAM" id="SSF50156">
    <property type="entry name" value="PDZ domain-like"/>
    <property type="match status" value="1"/>
</dbReference>
<feature type="compositionally biased region" description="Basic and acidic residues" evidence="17">
    <location>
        <begin position="1398"/>
        <end position="1410"/>
    </location>
</feature>
<feature type="compositionally biased region" description="Basic and acidic residues" evidence="17">
    <location>
        <begin position="755"/>
        <end position="776"/>
    </location>
</feature>
<feature type="compositionally biased region" description="Basic and acidic residues" evidence="17">
    <location>
        <begin position="1694"/>
        <end position="1712"/>
    </location>
</feature>
<feature type="compositionally biased region" description="Polar residues" evidence="17">
    <location>
        <begin position="633"/>
        <end position="642"/>
    </location>
</feature>
<feature type="compositionally biased region" description="Basic and acidic residues" evidence="17">
    <location>
        <begin position="269"/>
        <end position="281"/>
    </location>
</feature>
<feature type="compositionally biased region" description="Polar residues" evidence="17">
    <location>
        <begin position="408"/>
        <end position="418"/>
    </location>
</feature>
<evidence type="ECO:0000256" key="8">
    <source>
        <dbReference type="ARBA" id="ARBA00023054"/>
    </source>
</evidence>
<dbReference type="GO" id="GO:0019722">
    <property type="term" value="P:calcium-mediated signaling"/>
    <property type="evidence" value="ECO:0007669"/>
    <property type="project" value="TreeGrafter"/>
</dbReference>
<feature type="region of interest" description="Disordered" evidence="17">
    <location>
        <begin position="400"/>
        <end position="776"/>
    </location>
</feature>
<dbReference type="Proteomes" id="UP000005408">
    <property type="component" value="Unassembled WGS sequence"/>
</dbReference>
<feature type="compositionally biased region" description="Polar residues" evidence="17">
    <location>
        <begin position="561"/>
        <end position="573"/>
    </location>
</feature>
<feature type="compositionally biased region" description="Polar residues" evidence="17">
    <location>
        <begin position="1458"/>
        <end position="1469"/>
    </location>
</feature>
<evidence type="ECO:0000256" key="4">
    <source>
        <dbReference type="ARBA" id="ARBA00022553"/>
    </source>
</evidence>
<evidence type="ECO:0000259" key="19">
    <source>
        <dbReference type="PROSITE" id="PS50106"/>
    </source>
</evidence>
<dbReference type="GO" id="GO:0014069">
    <property type="term" value="C:postsynaptic density"/>
    <property type="evidence" value="ECO:0007669"/>
    <property type="project" value="TreeGrafter"/>
</dbReference>
<dbReference type="InterPro" id="IPR036034">
    <property type="entry name" value="PDZ_sf"/>
</dbReference>
<feature type="compositionally biased region" description="Low complexity" evidence="17">
    <location>
        <begin position="485"/>
        <end position="508"/>
    </location>
</feature>
<feature type="compositionally biased region" description="Polar residues" evidence="17">
    <location>
        <begin position="1564"/>
        <end position="1576"/>
    </location>
</feature>